<protein>
    <submittedName>
        <fullName evidence="1">Uncharacterized protein</fullName>
    </submittedName>
</protein>
<accession>A0ACC0BAT3</accession>
<name>A0ACC0BAT3_CATRO</name>
<dbReference type="Proteomes" id="UP001060085">
    <property type="component" value="Linkage Group LG04"/>
</dbReference>
<proteinExistence type="predicted"/>
<comment type="caution">
    <text evidence="1">The sequence shown here is derived from an EMBL/GenBank/DDBJ whole genome shotgun (WGS) entry which is preliminary data.</text>
</comment>
<evidence type="ECO:0000313" key="2">
    <source>
        <dbReference type="Proteomes" id="UP001060085"/>
    </source>
</evidence>
<evidence type="ECO:0000313" key="1">
    <source>
        <dbReference type="EMBL" id="KAI5669770.1"/>
    </source>
</evidence>
<reference evidence="2" key="1">
    <citation type="journal article" date="2023" name="Nat. Plants">
        <title>Single-cell RNA sequencing provides a high-resolution roadmap for understanding the multicellular compartmentation of specialized metabolism.</title>
        <authorList>
            <person name="Sun S."/>
            <person name="Shen X."/>
            <person name="Li Y."/>
            <person name="Li Y."/>
            <person name="Wang S."/>
            <person name="Li R."/>
            <person name="Zhang H."/>
            <person name="Shen G."/>
            <person name="Guo B."/>
            <person name="Wei J."/>
            <person name="Xu J."/>
            <person name="St-Pierre B."/>
            <person name="Chen S."/>
            <person name="Sun C."/>
        </authorList>
    </citation>
    <scope>NUCLEOTIDE SEQUENCE [LARGE SCALE GENOMIC DNA]</scope>
</reference>
<gene>
    <name evidence="1" type="ORF">M9H77_19623</name>
</gene>
<sequence>MAPNSSNIVLFLLFTIVSFSFQLSQATRQLPNYHHYDHSHPIHPRPRPSPTPNNTPLSSSLSPFPSPSPSPSAPLPLPPSPSPAPEPSAGKATKFLHKWPITIISSTPVLPLWKNFNFPEIPKEIPSEGVFPKFPPPSN</sequence>
<dbReference type="EMBL" id="CM044704">
    <property type="protein sequence ID" value="KAI5669770.1"/>
    <property type="molecule type" value="Genomic_DNA"/>
</dbReference>
<organism evidence="1 2">
    <name type="scientific">Catharanthus roseus</name>
    <name type="common">Madagascar periwinkle</name>
    <name type="synonym">Vinca rosea</name>
    <dbReference type="NCBI Taxonomy" id="4058"/>
    <lineage>
        <taxon>Eukaryota</taxon>
        <taxon>Viridiplantae</taxon>
        <taxon>Streptophyta</taxon>
        <taxon>Embryophyta</taxon>
        <taxon>Tracheophyta</taxon>
        <taxon>Spermatophyta</taxon>
        <taxon>Magnoliopsida</taxon>
        <taxon>eudicotyledons</taxon>
        <taxon>Gunneridae</taxon>
        <taxon>Pentapetalae</taxon>
        <taxon>asterids</taxon>
        <taxon>lamiids</taxon>
        <taxon>Gentianales</taxon>
        <taxon>Apocynaceae</taxon>
        <taxon>Rauvolfioideae</taxon>
        <taxon>Vinceae</taxon>
        <taxon>Catharanthinae</taxon>
        <taxon>Catharanthus</taxon>
    </lineage>
</organism>
<keyword evidence="2" id="KW-1185">Reference proteome</keyword>